<dbReference type="Pfam" id="PF08755">
    <property type="entry name" value="YccV-like"/>
    <property type="match status" value="1"/>
</dbReference>
<name>A0A348WLA2_9GAMM</name>
<evidence type="ECO:0000313" key="3">
    <source>
        <dbReference type="EMBL" id="HAR55314.1"/>
    </source>
</evidence>
<comment type="caution">
    <text evidence="3">The sequence shown here is derived from an EMBL/GenBank/DDBJ whole genome shotgun (WGS) entry which is preliminary data.</text>
</comment>
<protein>
    <recommendedName>
        <fullName evidence="1">Heat shock protein HspQ</fullName>
    </recommendedName>
</protein>
<organism evidence="3 4">
    <name type="scientific">Idiomarina baltica</name>
    <dbReference type="NCBI Taxonomy" id="190892"/>
    <lineage>
        <taxon>Bacteria</taxon>
        <taxon>Pseudomonadati</taxon>
        <taxon>Pseudomonadota</taxon>
        <taxon>Gammaproteobacteria</taxon>
        <taxon>Alteromonadales</taxon>
        <taxon>Idiomarinaceae</taxon>
        <taxon>Idiomarina</taxon>
    </lineage>
</organism>
<dbReference type="EMBL" id="DMUP01000019">
    <property type="protein sequence ID" value="HAR55314.1"/>
    <property type="molecule type" value="Genomic_DNA"/>
</dbReference>
<dbReference type="Gene3D" id="2.30.30.390">
    <property type="entry name" value="Hemimethylated DNA-binding domain"/>
    <property type="match status" value="1"/>
</dbReference>
<evidence type="ECO:0000313" key="4">
    <source>
        <dbReference type="Proteomes" id="UP000262878"/>
    </source>
</evidence>
<dbReference type="InterPro" id="IPR036623">
    <property type="entry name" value="Hemimethylated_DNA-bd_sf"/>
</dbReference>
<dbReference type="InterPro" id="IPR011722">
    <property type="entry name" value="Hemimethylated_DNA-bd_dom"/>
</dbReference>
<sequence length="107" mass="11899">MACNKQSSVVRASFNLGQPIKHCLYGYEGVIVDVDAVFSLSDEWYQQRVLSGADKQQPWYLILVKNSSIQTYVAESCLIPLADRKTVNQSLLRQISAPALAGLQKHS</sequence>
<feature type="domain" description="Hemimethylated DNA-binding" evidence="2">
    <location>
        <begin position="11"/>
        <end position="107"/>
    </location>
</feature>
<reference evidence="3 4" key="1">
    <citation type="journal article" date="2018" name="Nat. Biotechnol.">
        <title>A standardized bacterial taxonomy based on genome phylogeny substantially revises the tree of life.</title>
        <authorList>
            <person name="Parks D.H."/>
            <person name="Chuvochina M."/>
            <person name="Waite D.W."/>
            <person name="Rinke C."/>
            <person name="Skarshewski A."/>
            <person name="Chaumeil P.A."/>
            <person name="Hugenholtz P."/>
        </authorList>
    </citation>
    <scope>NUCLEOTIDE SEQUENCE [LARGE SCALE GENOMIC DNA]</scope>
    <source>
        <strain evidence="3">UBA9360</strain>
    </source>
</reference>
<accession>A0A348WLA2</accession>
<dbReference type="AlphaFoldDB" id="A0A348WLA2"/>
<evidence type="ECO:0000256" key="1">
    <source>
        <dbReference type="NCBIfam" id="TIGR02097"/>
    </source>
</evidence>
<dbReference type="Proteomes" id="UP000262878">
    <property type="component" value="Unassembled WGS sequence"/>
</dbReference>
<gene>
    <name evidence="3" type="primary">hspQ</name>
    <name evidence="3" type="ORF">DCR58_00870</name>
</gene>
<dbReference type="NCBIfam" id="TIGR02097">
    <property type="entry name" value="yccV"/>
    <property type="match status" value="1"/>
</dbReference>
<dbReference type="SMART" id="SM00992">
    <property type="entry name" value="YccV-like"/>
    <property type="match status" value="1"/>
</dbReference>
<evidence type="ECO:0000259" key="2">
    <source>
        <dbReference type="SMART" id="SM00992"/>
    </source>
</evidence>
<keyword evidence="3" id="KW-0346">Stress response</keyword>
<dbReference type="STRING" id="314276.OS145_07092"/>
<proteinExistence type="predicted"/>
<dbReference type="SUPFAM" id="SSF141255">
    <property type="entry name" value="YccV-like"/>
    <property type="match status" value="1"/>
</dbReference>
<dbReference type="GO" id="GO:0003677">
    <property type="term" value="F:DNA binding"/>
    <property type="evidence" value="ECO:0007669"/>
    <property type="project" value="UniProtKB-UniRule"/>
</dbReference>